<proteinExistence type="predicted"/>
<accession>A0A420E4H0</accession>
<dbReference type="RefSeq" id="WP_120185813.1">
    <property type="nucleotide sequence ID" value="NZ_RAQM01000006.1"/>
</dbReference>
<organism evidence="2 3">
    <name type="scientific">Tenacibaculum lutimaris</name>
    <dbReference type="NCBI Taxonomy" id="285258"/>
    <lineage>
        <taxon>Bacteria</taxon>
        <taxon>Pseudomonadati</taxon>
        <taxon>Bacteroidota</taxon>
        <taxon>Flavobacteriia</taxon>
        <taxon>Flavobacteriales</taxon>
        <taxon>Flavobacteriaceae</taxon>
        <taxon>Tenacibaculum</taxon>
    </lineage>
</organism>
<feature type="transmembrane region" description="Helical" evidence="1">
    <location>
        <begin position="37"/>
        <end position="57"/>
    </location>
</feature>
<keyword evidence="3" id="KW-1185">Reference proteome</keyword>
<evidence type="ECO:0000313" key="3">
    <source>
        <dbReference type="Proteomes" id="UP000285780"/>
    </source>
</evidence>
<feature type="transmembrane region" description="Helical" evidence="1">
    <location>
        <begin position="12"/>
        <end position="31"/>
    </location>
</feature>
<gene>
    <name evidence="2" type="ORF">C8N26_0424</name>
</gene>
<dbReference type="EMBL" id="RAQM01000006">
    <property type="protein sequence ID" value="RKF05025.1"/>
    <property type="molecule type" value="Genomic_DNA"/>
</dbReference>
<dbReference type="AlphaFoldDB" id="A0A420E4H0"/>
<keyword evidence="1" id="KW-0472">Membrane</keyword>
<keyword evidence="1" id="KW-0812">Transmembrane</keyword>
<dbReference type="Proteomes" id="UP000285780">
    <property type="component" value="Unassembled WGS sequence"/>
</dbReference>
<reference evidence="2 3" key="1">
    <citation type="submission" date="2018-09" db="EMBL/GenBank/DDBJ databases">
        <title>Genomic Encyclopedia of Archaeal and Bacterial Type Strains, Phase II (KMG-II): from individual species to whole genera.</title>
        <authorList>
            <person name="Goeker M."/>
        </authorList>
    </citation>
    <scope>NUCLEOTIDE SEQUENCE [LARGE SCALE GENOMIC DNA]</scope>
    <source>
        <strain evidence="2 3">DSM 16505</strain>
    </source>
</reference>
<evidence type="ECO:0000313" key="2">
    <source>
        <dbReference type="EMBL" id="RKF05025.1"/>
    </source>
</evidence>
<protein>
    <submittedName>
        <fullName evidence="2">Uncharacterized protein</fullName>
    </submittedName>
</protein>
<comment type="caution">
    <text evidence="2">The sequence shown here is derived from an EMBL/GenBank/DDBJ whole genome shotgun (WGS) entry which is preliminary data.</text>
</comment>
<evidence type="ECO:0000256" key="1">
    <source>
        <dbReference type="SAM" id="Phobius"/>
    </source>
</evidence>
<sequence>MQEKIYQKKKLLIIVGILIATLGGVMGYYTYDNNPWETISGVISGIGFGLTFIALTIKPPTK</sequence>
<name>A0A420E4H0_9FLAO</name>
<keyword evidence="1" id="KW-1133">Transmembrane helix</keyword>